<dbReference type="NCBIfam" id="TIGR01587">
    <property type="entry name" value="cas3_core"/>
    <property type="match status" value="1"/>
</dbReference>
<keyword evidence="9" id="KW-0051">Antiviral defense</keyword>
<dbReference type="Pfam" id="PF22590">
    <property type="entry name" value="Cas3-like_C_2"/>
    <property type="match status" value="1"/>
</dbReference>
<dbReference type="InterPro" id="IPR050079">
    <property type="entry name" value="DEAD_box_RNA_helicase"/>
</dbReference>
<evidence type="ECO:0000256" key="2">
    <source>
        <dbReference type="ARBA" id="ARBA00009046"/>
    </source>
</evidence>
<evidence type="ECO:0000256" key="6">
    <source>
        <dbReference type="ARBA" id="ARBA00022801"/>
    </source>
</evidence>
<dbReference type="NCBIfam" id="TIGR01596">
    <property type="entry name" value="cas3_HD"/>
    <property type="match status" value="1"/>
</dbReference>
<reference evidence="11" key="1">
    <citation type="submission" date="2021-10" db="EMBL/GenBank/DDBJ databases">
        <title>Streptomyces nigrumlapis sp.nov.,an antimicrobial producing actinobacterium isolated from Black Gobi rocks.</title>
        <authorList>
            <person name="Wen Y."/>
            <person name="Zhang W."/>
            <person name="Liu X.G."/>
        </authorList>
    </citation>
    <scope>NUCLEOTIDE SEQUENCE</scope>
    <source>
        <strain evidence="11">ST13-2-2</strain>
    </source>
</reference>
<gene>
    <name evidence="11" type="primary">cas3</name>
    <name evidence="11" type="ORF">K9S39_01610</name>
</gene>
<dbReference type="InterPro" id="IPR006474">
    <property type="entry name" value="Helicase_Cas3_CRISPR-ass_core"/>
</dbReference>
<dbReference type="InterPro" id="IPR038257">
    <property type="entry name" value="CRISPR-assoc_Cas3_HD_sf"/>
</dbReference>
<evidence type="ECO:0000313" key="11">
    <source>
        <dbReference type="EMBL" id="UQA90754.1"/>
    </source>
</evidence>
<sequence length="804" mass="87842">MDLLTAFLAKSARKKRPAELLTGHLSDTLTAAGALRRRVGRLDVAETVLGGQFWTATALAALAHDAGKLPDGFQDMLRGKIRSWGERHEVLSLGFLPHLVSDPDLLIWVASAVATHHRPLTGEAGKDLQTLYGPSDLDEVRHRFTPIPEAGAAALLDWLRTTASAEGLPIHAPTAPSELSITTLLETTHQMLGQLLDHWSLRSAGPDEGLTAVLVQGAVTLADHLSSAHQQLATTQPLDASTRSRVDKHLAQRGAVVRPHQIAAGDVLGHLMLRAPTGSGKTEAALLWAAAQVTNLAERTGGVPRVFYTLPYLASINAMTTRLQTLLDDEEAVGVAHSRAASYHLARAIAPEDGSDHDVDGTPCRADAAAKAVSRAAATKLFHETLRVGTPYQLLRAALAGPAHSGILVDAANSVFVLDELHAYDAQRLGYILASARMWERLGGKVAVLSATLPKALATLFTETLTPNSTTEVHSPDLGLPARHRLSTRDHHLTDPQAVNEIRRRLENGDSVLVVANNVAHALDLYDELAPEVVERHGPEAALLLHSRFRRVDRATIEDNIGKRFGTCAQRRPGLLVATQVVEVSLDVDFDVLFTAAAPVEALLQRFGRVNRIAARPSADVIVHAPSWTSRRGTIGQYADGIYPRDPVEAGWRFLAAHHGHIVDETDATRWLDTIYTDSWGAQWRTDVLQHREAFEQAFLRFEYPYDDRDHLTEQFDQLFDGTEAILARDQEGYEAALDQAPDASAGRLLADEYLIPMPHWAGRLTTYEKRLKVRIIDGDYTPERGLLSVSRLPQQTYQPGEVL</sequence>
<keyword evidence="5" id="KW-0547">Nucleotide-binding</keyword>
<evidence type="ECO:0000313" key="12">
    <source>
        <dbReference type="Proteomes" id="UP000830115"/>
    </source>
</evidence>
<dbReference type="InterPro" id="IPR006483">
    <property type="entry name" value="CRISPR-assoc_Cas3_HD"/>
</dbReference>
<dbReference type="InterPro" id="IPR011545">
    <property type="entry name" value="DEAD/DEAH_box_helicase_dom"/>
</dbReference>
<proteinExistence type="inferred from homology"/>
<evidence type="ECO:0000256" key="1">
    <source>
        <dbReference type="ARBA" id="ARBA00006847"/>
    </source>
</evidence>
<evidence type="ECO:0000256" key="9">
    <source>
        <dbReference type="ARBA" id="ARBA00023118"/>
    </source>
</evidence>
<dbReference type="SUPFAM" id="SSF52540">
    <property type="entry name" value="P-loop containing nucleoside triphosphate hydrolases"/>
    <property type="match status" value="1"/>
</dbReference>
<protein>
    <submittedName>
        <fullName evidence="11">CRISPR-associated helicase Cas3</fullName>
    </submittedName>
</protein>
<name>A0ABY4LZ25_9ACTN</name>
<keyword evidence="4" id="KW-0479">Metal-binding</keyword>
<dbReference type="InterPro" id="IPR014001">
    <property type="entry name" value="Helicase_ATP-bd"/>
</dbReference>
<evidence type="ECO:0000256" key="3">
    <source>
        <dbReference type="ARBA" id="ARBA00022722"/>
    </source>
</evidence>
<dbReference type="Proteomes" id="UP000830115">
    <property type="component" value="Chromosome"/>
</dbReference>
<dbReference type="InterPro" id="IPR054712">
    <property type="entry name" value="Cas3-like_dom"/>
</dbReference>
<dbReference type="SMART" id="SM00487">
    <property type="entry name" value="DEXDc"/>
    <property type="match status" value="1"/>
</dbReference>
<accession>A0ABY4LZ25</accession>
<evidence type="ECO:0000256" key="7">
    <source>
        <dbReference type="ARBA" id="ARBA00022806"/>
    </source>
</evidence>
<evidence type="ECO:0000256" key="8">
    <source>
        <dbReference type="ARBA" id="ARBA00022840"/>
    </source>
</evidence>
<comment type="similarity">
    <text evidence="2">In the central section; belongs to the CRISPR-associated helicase Cas3 family.</text>
</comment>
<dbReference type="Pfam" id="PF18019">
    <property type="entry name" value="Cas3_HD"/>
    <property type="match status" value="1"/>
</dbReference>
<dbReference type="PANTHER" id="PTHR47959:SF16">
    <property type="entry name" value="CRISPR-ASSOCIATED NUCLEASE_HELICASE CAS3-RELATED"/>
    <property type="match status" value="1"/>
</dbReference>
<keyword evidence="7" id="KW-0347">Helicase</keyword>
<dbReference type="RefSeq" id="WP_248861521.1">
    <property type="nucleotide sequence ID" value="NZ_CP086322.1"/>
</dbReference>
<dbReference type="PANTHER" id="PTHR47959">
    <property type="entry name" value="ATP-DEPENDENT RNA HELICASE RHLE-RELATED"/>
    <property type="match status" value="1"/>
</dbReference>
<dbReference type="Gene3D" id="3.40.50.300">
    <property type="entry name" value="P-loop containing nucleotide triphosphate hydrolases"/>
    <property type="match status" value="2"/>
</dbReference>
<keyword evidence="3" id="KW-0540">Nuclease</keyword>
<keyword evidence="6" id="KW-0378">Hydrolase</keyword>
<evidence type="ECO:0000256" key="5">
    <source>
        <dbReference type="ARBA" id="ARBA00022741"/>
    </source>
</evidence>
<feature type="domain" description="HD Cas3-type" evidence="10">
    <location>
        <begin position="14"/>
        <end position="225"/>
    </location>
</feature>
<dbReference type="InterPro" id="IPR027417">
    <property type="entry name" value="P-loop_NTPase"/>
</dbReference>
<organism evidence="11 12">
    <name type="scientific">Streptomyces halobius</name>
    <dbReference type="NCBI Taxonomy" id="2879846"/>
    <lineage>
        <taxon>Bacteria</taxon>
        <taxon>Bacillati</taxon>
        <taxon>Actinomycetota</taxon>
        <taxon>Actinomycetes</taxon>
        <taxon>Kitasatosporales</taxon>
        <taxon>Streptomycetaceae</taxon>
        <taxon>Streptomyces</taxon>
    </lineage>
</organism>
<dbReference type="EMBL" id="CP086322">
    <property type="protein sequence ID" value="UQA90754.1"/>
    <property type="molecule type" value="Genomic_DNA"/>
</dbReference>
<comment type="similarity">
    <text evidence="1">In the N-terminal section; belongs to the CRISPR-associated nuclease Cas3-HD family.</text>
</comment>
<keyword evidence="8" id="KW-0067">ATP-binding</keyword>
<keyword evidence="12" id="KW-1185">Reference proteome</keyword>
<evidence type="ECO:0000259" key="10">
    <source>
        <dbReference type="PROSITE" id="PS51643"/>
    </source>
</evidence>
<dbReference type="Pfam" id="PF00270">
    <property type="entry name" value="DEAD"/>
    <property type="match status" value="1"/>
</dbReference>
<dbReference type="PROSITE" id="PS51643">
    <property type="entry name" value="HD_CAS3"/>
    <property type="match status" value="1"/>
</dbReference>
<evidence type="ECO:0000256" key="4">
    <source>
        <dbReference type="ARBA" id="ARBA00022723"/>
    </source>
</evidence>
<dbReference type="CDD" id="cd09641">
    <property type="entry name" value="Cas3''_I"/>
    <property type="match status" value="1"/>
</dbReference>
<dbReference type="Gene3D" id="1.10.3210.30">
    <property type="match status" value="1"/>
</dbReference>